<keyword evidence="3" id="KW-1185">Reference proteome</keyword>
<evidence type="ECO:0000313" key="3">
    <source>
        <dbReference type="Proteomes" id="UP000245634"/>
    </source>
</evidence>
<dbReference type="Pfam" id="PF12690">
    <property type="entry name" value="BsuPI"/>
    <property type="match status" value="1"/>
</dbReference>
<reference evidence="2 3" key="1">
    <citation type="submission" date="2018-05" db="EMBL/GenBank/DDBJ databases">
        <title>Genomic Encyclopedia of Type Strains, Phase IV (KMG-IV): sequencing the most valuable type-strain genomes for metagenomic binning, comparative biology and taxonomic classification.</title>
        <authorList>
            <person name="Goeker M."/>
        </authorList>
    </citation>
    <scope>NUCLEOTIDE SEQUENCE [LARGE SCALE GENOMIC DNA]</scope>
    <source>
        <strain evidence="2 3">DSM 18773</strain>
    </source>
</reference>
<sequence>MLIVRTDKPTYSRHEPVLMTLTWTNDSKAPQEVTFPSAQRYDVLVERDGQVVWQWSAGKFFAQVLTTLVIQPGDSRVFRVEWDQKGEHNELVPAGAYVVRAWIYGTHEQGGTHIVLA</sequence>
<evidence type="ECO:0000313" key="2">
    <source>
        <dbReference type="EMBL" id="PWK05983.1"/>
    </source>
</evidence>
<name>A0A316D3I0_9BACL</name>
<organism evidence="2 3">
    <name type="scientific">Tumebacillus permanentifrigoris</name>
    <dbReference type="NCBI Taxonomy" id="378543"/>
    <lineage>
        <taxon>Bacteria</taxon>
        <taxon>Bacillati</taxon>
        <taxon>Bacillota</taxon>
        <taxon>Bacilli</taxon>
        <taxon>Bacillales</taxon>
        <taxon>Alicyclobacillaceae</taxon>
        <taxon>Tumebacillus</taxon>
    </lineage>
</organism>
<gene>
    <name evidence="2" type="ORF">C7459_12146</name>
</gene>
<comment type="caution">
    <text evidence="2">The sequence shown here is derived from an EMBL/GenBank/DDBJ whole genome shotgun (WGS) entry which is preliminary data.</text>
</comment>
<protein>
    <submittedName>
        <fullName evidence="2">Intracellular proteinase inhibitor BsuPI</fullName>
    </submittedName>
</protein>
<dbReference type="AlphaFoldDB" id="A0A316D3I0"/>
<proteinExistence type="predicted"/>
<dbReference type="InterPro" id="IPR020481">
    <property type="entry name" value="Intracell_prot_inh_BsuPI"/>
</dbReference>
<evidence type="ECO:0000259" key="1">
    <source>
        <dbReference type="Pfam" id="PF12690"/>
    </source>
</evidence>
<dbReference type="RefSeq" id="WP_170119574.1">
    <property type="nucleotide sequence ID" value="NZ_QGGL01000021.1"/>
</dbReference>
<dbReference type="Gene3D" id="2.60.40.2360">
    <property type="entry name" value="Intracellular proteinase inhibitor BsuPI"/>
    <property type="match status" value="1"/>
</dbReference>
<accession>A0A316D3I0</accession>
<dbReference type="InterPro" id="IPR038144">
    <property type="entry name" value="IPI"/>
</dbReference>
<feature type="domain" description="Intracellular proteinase inhibitor BsuPI" evidence="1">
    <location>
        <begin position="5"/>
        <end position="105"/>
    </location>
</feature>
<dbReference type="EMBL" id="QGGL01000021">
    <property type="protein sequence ID" value="PWK05983.1"/>
    <property type="molecule type" value="Genomic_DNA"/>
</dbReference>
<dbReference type="Proteomes" id="UP000245634">
    <property type="component" value="Unassembled WGS sequence"/>
</dbReference>